<sequence>MNSITRVGSTARRNTLDWSKRSMGKLSTDQKEDVAAKGSIATPGDGLRLNRPRPRGRPTPGGRTPVSQARAIRA</sequence>
<accession>A0A8S0WTU8</accession>
<evidence type="ECO:0000256" key="1">
    <source>
        <dbReference type="SAM" id="MobiDB-lite"/>
    </source>
</evidence>
<reference evidence="2 3" key="1">
    <citation type="submission" date="2020-01" db="EMBL/GenBank/DDBJ databases">
        <authorList>
            <person name="Gupta K D."/>
        </authorList>
    </citation>
    <scope>NUCLEOTIDE SEQUENCE [LARGE SCALE GENOMIC DNA]</scope>
</reference>
<keyword evidence="3" id="KW-1185">Reference proteome</keyword>
<feature type="compositionally biased region" description="Polar residues" evidence="1">
    <location>
        <begin position="1"/>
        <end position="13"/>
    </location>
</feature>
<feature type="region of interest" description="Disordered" evidence="1">
    <location>
        <begin position="1"/>
        <end position="74"/>
    </location>
</feature>
<dbReference type="Proteomes" id="UP000467700">
    <property type="component" value="Unassembled WGS sequence"/>
</dbReference>
<dbReference type="EMBL" id="CACVBS010000101">
    <property type="protein sequence ID" value="CAA7271228.1"/>
    <property type="molecule type" value="Genomic_DNA"/>
</dbReference>
<dbReference type="AlphaFoldDB" id="A0A8S0WTU8"/>
<name>A0A8S0WTU8_CYCAE</name>
<gene>
    <name evidence="2" type="ORF">AAE3_LOCUS13160</name>
</gene>
<comment type="caution">
    <text evidence="2">The sequence shown here is derived from an EMBL/GenBank/DDBJ whole genome shotgun (WGS) entry which is preliminary data.</text>
</comment>
<protein>
    <submittedName>
        <fullName evidence="2">Uncharacterized protein</fullName>
    </submittedName>
</protein>
<proteinExistence type="predicted"/>
<organism evidence="2 3">
    <name type="scientific">Cyclocybe aegerita</name>
    <name type="common">Black poplar mushroom</name>
    <name type="synonym">Agrocybe aegerita</name>
    <dbReference type="NCBI Taxonomy" id="1973307"/>
    <lineage>
        <taxon>Eukaryota</taxon>
        <taxon>Fungi</taxon>
        <taxon>Dikarya</taxon>
        <taxon>Basidiomycota</taxon>
        <taxon>Agaricomycotina</taxon>
        <taxon>Agaricomycetes</taxon>
        <taxon>Agaricomycetidae</taxon>
        <taxon>Agaricales</taxon>
        <taxon>Agaricineae</taxon>
        <taxon>Bolbitiaceae</taxon>
        <taxon>Cyclocybe</taxon>
    </lineage>
</organism>
<evidence type="ECO:0000313" key="3">
    <source>
        <dbReference type="Proteomes" id="UP000467700"/>
    </source>
</evidence>
<evidence type="ECO:0000313" key="2">
    <source>
        <dbReference type="EMBL" id="CAA7271228.1"/>
    </source>
</evidence>